<comment type="caution">
    <text evidence="1">The sequence shown here is derived from an EMBL/GenBank/DDBJ whole genome shotgun (WGS) entry which is preliminary data.</text>
</comment>
<organism evidence="1 2">
    <name type="scientific">Tropicimonas omnivorans</name>
    <dbReference type="NCBI Taxonomy" id="3075590"/>
    <lineage>
        <taxon>Bacteria</taxon>
        <taxon>Pseudomonadati</taxon>
        <taxon>Pseudomonadota</taxon>
        <taxon>Alphaproteobacteria</taxon>
        <taxon>Rhodobacterales</taxon>
        <taxon>Roseobacteraceae</taxon>
        <taxon>Tropicimonas</taxon>
    </lineage>
</organism>
<name>A0ABU3DHK3_9RHOB</name>
<sequence length="244" mass="26078">MFRTLSHLPSGLAFEKAQRCVSAGAMHAIRAGRGLLRGLSWRARCSSIALAALGGLGLASLGAAPARSPDPGWHLFAQIAAEGTARFVSVEEGLRRSAWTVSCRVPLRGCVARGPGIVLRLDGSQAPWLLGPITPGARISLDDGRRREALDGLFARPVPEALVARLSNRQVRLIIEEPGYRDRELTLAGLADVIDYLAWIETHEARTGRDARRWPGLADLVQAGLTEGETGPGAQAISLRATEL</sequence>
<protein>
    <submittedName>
        <fullName evidence="1">Uncharacterized protein</fullName>
    </submittedName>
</protein>
<proteinExistence type="predicted"/>
<keyword evidence="2" id="KW-1185">Reference proteome</keyword>
<evidence type="ECO:0000313" key="2">
    <source>
        <dbReference type="Proteomes" id="UP001265259"/>
    </source>
</evidence>
<evidence type="ECO:0000313" key="1">
    <source>
        <dbReference type="EMBL" id="MDT0683175.1"/>
    </source>
</evidence>
<reference evidence="1 2" key="1">
    <citation type="submission" date="2023-09" db="EMBL/GenBank/DDBJ databases">
        <authorList>
            <person name="Rey-Velasco X."/>
        </authorList>
    </citation>
    <scope>NUCLEOTIDE SEQUENCE [LARGE SCALE GENOMIC DNA]</scope>
    <source>
        <strain evidence="1 2">F158</strain>
    </source>
</reference>
<dbReference type="EMBL" id="JAVRHL010000003">
    <property type="protein sequence ID" value="MDT0683175.1"/>
    <property type="molecule type" value="Genomic_DNA"/>
</dbReference>
<gene>
    <name evidence="1" type="ORF">RM543_10795</name>
</gene>
<dbReference type="Proteomes" id="UP001265259">
    <property type="component" value="Unassembled WGS sequence"/>
</dbReference>
<accession>A0ABU3DHK3</accession>
<dbReference type="RefSeq" id="WP_311691479.1">
    <property type="nucleotide sequence ID" value="NZ_JAVRHL010000003.1"/>
</dbReference>